<dbReference type="InterPro" id="IPR001845">
    <property type="entry name" value="HTH_ArsR_DNA-bd_dom"/>
</dbReference>
<dbReference type="InterPro" id="IPR036390">
    <property type="entry name" value="WH_DNA-bd_sf"/>
</dbReference>
<name>A0A7W7KAP8_9SPHN</name>
<dbReference type="InterPro" id="IPR051011">
    <property type="entry name" value="Metal_resp_trans_reg"/>
</dbReference>
<dbReference type="CDD" id="cd00090">
    <property type="entry name" value="HTH_ARSR"/>
    <property type="match status" value="1"/>
</dbReference>
<evidence type="ECO:0000313" key="5">
    <source>
        <dbReference type="EMBL" id="MBB4858618.1"/>
    </source>
</evidence>
<dbReference type="NCBIfam" id="NF033788">
    <property type="entry name" value="HTH_metalloreg"/>
    <property type="match status" value="1"/>
</dbReference>
<dbReference type="InterPro" id="IPR036388">
    <property type="entry name" value="WH-like_DNA-bd_sf"/>
</dbReference>
<dbReference type="InterPro" id="IPR011991">
    <property type="entry name" value="ArsR-like_HTH"/>
</dbReference>
<dbReference type="Proteomes" id="UP000555448">
    <property type="component" value="Unassembled WGS sequence"/>
</dbReference>
<evidence type="ECO:0000313" key="6">
    <source>
        <dbReference type="Proteomes" id="UP000555448"/>
    </source>
</evidence>
<keyword evidence="2 5" id="KW-0238">DNA-binding</keyword>
<keyword evidence="6" id="KW-1185">Reference proteome</keyword>
<evidence type="ECO:0000256" key="3">
    <source>
        <dbReference type="ARBA" id="ARBA00023163"/>
    </source>
</evidence>
<evidence type="ECO:0000259" key="4">
    <source>
        <dbReference type="PROSITE" id="PS50987"/>
    </source>
</evidence>
<dbReference type="Gene3D" id="1.10.10.10">
    <property type="entry name" value="Winged helix-like DNA-binding domain superfamily/Winged helix DNA-binding domain"/>
    <property type="match status" value="1"/>
</dbReference>
<reference evidence="5 6" key="1">
    <citation type="submission" date="2020-08" db="EMBL/GenBank/DDBJ databases">
        <title>Functional genomics of gut bacteria from endangered species of beetles.</title>
        <authorList>
            <person name="Carlos-Shanley C."/>
        </authorList>
    </citation>
    <scope>NUCLEOTIDE SEQUENCE [LARGE SCALE GENOMIC DNA]</scope>
    <source>
        <strain evidence="5 6">S00245</strain>
    </source>
</reference>
<keyword evidence="3" id="KW-0804">Transcription</keyword>
<dbReference type="SMART" id="SM00418">
    <property type="entry name" value="HTH_ARSR"/>
    <property type="match status" value="1"/>
</dbReference>
<comment type="caution">
    <text evidence="5">The sequence shown here is derived from an EMBL/GenBank/DDBJ whole genome shotgun (WGS) entry which is preliminary data.</text>
</comment>
<proteinExistence type="predicted"/>
<organism evidence="5 6">
    <name type="scientific">Novosphingobium chloroacetimidivorans</name>
    <dbReference type="NCBI Taxonomy" id="1428314"/>
    <lineage>
        <taxon>Bacteria</taxon>
        <taxon>Pseudomonadati</taxon>
        <taxon>Pseudomonadota</taxon>
        <taxon>Alphaproteobacteria</taxon>
        <taxon>Sphingomonadales</taxon>
        <taxon>Sphingomonadaceae</taxon>
        <taxon>Novosphingobium</taxon>
    </lineage>
</organism>
<dbReference type="Pfam" id="PF12840">
    <property type="entry name" value="HTH_20"/>
    <property type="match status" value="1"/>
</dbReference>
<dbReference type="AlphaFoldDB" id="A0A7W7KAP8"/>
<accession>A0A7W7KAP8</accession>
<dbReference type="PANTHER" id="PTHR43132">
    <property type="entry name" value="ARSENICAL RESISTANCE OPERON REPRESSOR ARSR-RELATED"/>
    <property type="match status" value="1"/>
</dbReference>
<feature type="domain" description="HTH arsR-type" evidence="4">
    <location>
        <begin position="57"/>
        <end position="154"/>
    </location>
</feature>
<dbReference type="EMBL" id="JACHLR010000007">
    <property type="protein sequence ID" value="MBB4858618.1"/>
    <property type="molecule type" value="Genomic_DNA"/>
</dbReference>
<evidence type="ECO:0000256" key="2">
    <source>
        <dbReference type="ARBA" id="ARBA00023125"/>
    </source>
</evidence>
<evidence type="ECO:0000256" key="1">
    <source>
        <dbReference type="ARBA" id="ARBA00023015"/>
    </source>
</evidence>
<dbReference type="PROSITE" id="PS50987">
    <property type="entry name" value="HTH_ARSR_2"/>
    <property type="match status" value="1"/>
</dbReference>
<dbReference type="SUPFAM" id="SSF46785">
    <property type="entry name" value="Winged helix' DNA-binding domain"/>
    <property type="match status" value="1"/>
</dbReference>
<dbReference type="PANTHER" id="PTHR43132:SF2">
    <property type="entry name" value="ARSENICAL RESISTANCE OPERON REPRESSOR ARSR-RELATED"/>
    <property type="match status" value="1"/>
</dbReference>
<gene>
    <name evidence="5" type="ORF">HNO88_001944</name>
</gene>
<keyword evidence="1" id="KW-0805">Transcription regulation</keyword>
<sequence length="168" mass="17919">MAELQSLATRDVDSGFVSFLGRVGAGGSGASEGWSDSEGIDRSFLCELTSRKPIGYLRCMTTDEALTALAALAHPTRLDAFRLLVKHEPEGLSTGQLVEASGLSQSTFSTHLAVLVKAALVMSAKQGRQQIQRANIDALRGLMLFLAKDCCQGRAELCEPLLAELTCC</sequence>
<dbReference type="GO" id="GO:0003700">
    <property type="term" value="F:DNA-binding transcription factor activity"/>
    <property type="evidence" value="ECO:0007669"/>
    <property type="project" value="InterPro"/>
</dbReference>
<dbReference type="GO" id="GO:0003677">
    <property type="term" value="F:DNA binding"/>
    <property type="evidence" value="ECO:0007669"/>
    <property type="project" value="UniProtKB-KW"/>
</dbReference>
<protein>
    <submittedName>
        <fullName evidence="5">DNA-binding transcriptional ArsR family regulator</fullName>
    </submittedName>
</protein>